<accession>A0A9C7CDA4</accession>
<dbReference type="EMBL" id="LC738874">
    <property type="protein sequence ID" value="BDT62377.1"/>
    <property type="molecule type" value="Genomic_DNA"/>
</dbReference>
<name>A0A9C7CDA4_9VIRU</name>
<dbReference type="GO" id="GO:0019005">
    <property type="term" value="C:SCF ubiquitin ligase complex"/>
    <property type="evidence" value="ECO:0007669"/>
    <property type="project" value="TreeGrafter"/>
</dbReference>
<proteinExistence type="predicted"/>
<protein>
    <submittedName>
        <fullName evidence="1">Uncharacterized protein</fullName>
    </submittedName>
</protein>
<sequence>MNPDTLKSISLRSIVEYTLRTVYAIEREERRLVKHEPVIVDELEFHENTKSMISEARIILTNTPLTFIDDYMELVIKEFCTDIFHSPNEPSFMNVRYAILLDIIPVNRMSTFSDDWIDSRWRSLWVELFYKKWAECSNPDELKLKKLSLSATPMTSMGSSNFYKMFENFTHLTSLKIIRELWQYENSFFNHIIRPISQYCRELRELHLAYDGEALKNTSLKIEDLVECRNLVSLWLYDQSPMTAVKSVDGLQKLLIELKNLKCLYHKNLKSAILDLNEKISGTLGLEHLILRDNNQDVEVVLTTDELVRLSKICPATRTLKLIKPPPCIDTVARVLPNLEILDMSECDADLLSSLSRALFQKNLKNLEVLKLRGVFNLNYTHISQLAQHCPNLEVLDISFATIKADGDLTLPPRQSSAFPHLKKLTMVPKCDMIGPWHICYIGNNGGCRYSMWEVGEKLTRYLLKGSYNLESLHIHYCNSYYKPSSSFVPEMLESLNNLTSLQLVSFLDMPCEFIYKIATYCPKLNKLAALGSWGKCNMAHYEKLPVHIELESRCEC</sequence>
<dbReference type="Gene3D" id="3.80.10.10">
    <property type="entry name" value="Ribonuclease Inhibitor"/>
    <property type="match status" value="1"/>
</dbReference>
<dbReference type="GO" id="GO:0031146">
    <property type="term" value="P:SCF-dependent proteasomal ubiquitin-dependent protein catabolic process"/>
    <property type="evidence" value="ECO:0007669"/>
    <property type="project" value="TreeGrafter"/>
</dbReference>
<evidence type="ECO:0000313" key="1">
    <source>
        <dbReference type="EMBL" id="BDT62377.1"/>
    </source>
</evidence>
<reference evidence="1" key="1">
    <citation type="submission" date="2022-10" db="EMBL/GenBank/DDBJ databases">
        <title>Genome sequences of endogenous nimaviruses in decapod crustaceans.</title>
        <authorList>
            <person name="Kawato S."/>
            <person name="Nozaki R."/>
            <person name="Kondo H."/>
            <person name="Hirono I."/>
        </authorList>
    </citation>
    <scope>NUCLEOTIDE SEQUENCE</scope>
    <source>
        <strain evidence="1">Okinawa2016</strain>
    </source>
</reference>
<organism evidence="1">
    <name type="scientific">Melicertus latisulcatus majanivirus</name>
    <dbReference type="NCBI Taxonomy" id="2984277"/>
    <lineage>
        <taxon>Viruses</taxon>
        <taxon>Viruses incertae sedis</taxon>
        <taxon>Naldaviricetes</taxon>
        <taxon>Nimaviridae</taxon>
    </lineage>
</organism>
<dbReference type="SUPFAM" id="SSF52047">
    <property type="entry name" value="RNI-like"/>
    <property type="match status" value="1"/>
</dbReference>
<dbReference type="PANTHER" id="PTHR13318">
    <property type="entry name" value="PARTNER OF PAIRED, ISOFORM B-RELATED"/>
    <property type="match status" value="1"/>
</dbReference>
<dbReference type="InterPro" id="IPR032675">
    <property type="entry name" value="LRR_dom_sf"/>
</dbReference>